<comment type="subcellular location">
    <subcellularLocation>
        <location evidence="1">Membrane</location>
        <topology evidence="1">Multi-pass membrane protein</topology>
    </subcellularLocation>
</comment>
<gene>
    <name evidence="7" type="ORF">LPW39_16150</name>
</gene>
<keyword evidence="5 6" id="KW-0472">Membrane</keyword>
<keyword evidence="3 6" id="KW-0812">Transmembrane</keyword>
<sequence length="197" mass="21300">MGTLYSEISSWMHRLPAGLKLLLLALSSMALLALSDLRFQALAFAVIALLYASLGAASRPTRRLVVVAVIASALVGGLHTATGQPWLGLASGLRLVSTTMLGAMLTATTRFGDLLGVAEWLLSPLARLGLPVERLALQLGLMLRFAEQFFVQWQRLADAYRVRTGRAGGWRLLAPLTIHMLITARKVADALSIRLKL</sequence>
<organism evidence="7 8">
    <name type="scientific">Comamonas koreensis</name>
    <dbReference type="NCBI Taxonomy" id="160825"/>
    <lineage>
        <taxon>Bacteria</taxon>
        <taxon>Pseudomonadati</taxon>
        <taxon>Pseudomonadota</taxon>
        <taxon>Betaproteobacteria</taxon>
        <taxon>Burkholderiales</taxon>
        <taxon>Comamonadaceae</taxon>
        <taxon>Comamonas</taxon>
    </lineage>
</organism>
<dbReference type="CDD" id="cd16914">
    <property type="entry name" value="EcfT"/>
    <property type="match status" value="1"/>
</dbReference>
<dbReference type="AlphaFoldDB" id="A0AAW4Y162"/>
<dbReference type="Pfam" id="PF02361">
    <property type="entry name" value="CbiQ"/>
    <property type="match status" value="1"/>
</dbReference>
<feature type="transmembrane region" description="Helical" evidence="6">
    <location>
        <begin position="64"/>
        <end position="81"/>
    </location>
</feature>
<evidence type="ECO:0000313" key="8">
    <source>
        <dbReference type="Proteomes" id="UP001199260"/>
    </source>
</evidence>
<comment type="similarity">
    <text evidence="2">Belongs to the CbiQ family.</text>
</comment>
<evidence type="ECO:0000256" key="4">
    <source>
        <dbReference type="ARBA" id="ARBA00022989"/>
    </source>
</evidence>
<evidence type="ECO:0000256" key="5">
    <source>
        <dbReference type="ARBA" id="ARBA00023136"/>
    </source>
</evidence>
<dbReference type="InterPro" id="IPR003339">
    <property type="entry name" value="ABC/ECF_trnsptr_transmembrane"/>
</dbReference>
<dbReference type="RefSeq" id="WP_230777378.1">
    <property type="nucleotide sequence ID" value="NZ_JAJNCT010000021.1"/>
</dbReference>
<keyword evidence="4 6" id="KW-1133">Transmembrane helix</keyword>
<keyword evidence="8" id="KW-1185">Reference proteome</keyword>
<comment type="caution">
    <text evidence="7">The sequence shown here is derived from an EMBL/GenBank/DDBJ whole genome shotgun (WGS) entry which is preliminary data.</text>
</comment>
<proteinExistence type="inferred from homology"/>
<evidence type="ECO:0000313" key="7">
    <source>
        <dbReference type="EMBL" id="MCD2166656.1"/>
    </source>
</evidence>
<evidence type="ECO:0000256" key="3">
    <source>
        <dbReference type="ARBA" id="ARBA00022692"/>
    </source>
</evidence>
<dbReference type="GO" id="GO:0005886">
    <property type="term" value="C:plasma membrane"/>
    <property type="evidence" value="ECO:0007669"/>
    <property type="project" value="UniProtKB-ARBA"/>
</dbReference>
<evidence type="ECO:0000256" key="1">
    <source>
        <dbReference type="ARBA" id="ARBA00004141"/>
    </source>
</evidence>
<dbReference type="Proteomes" id="UP001199260">
    <property type="component" value="Unassembled WGS sequence"/>
</dbReference>
<dbReference type="EMBL" id="JAJNCT010000021">
    <property type="protein sequence ID" value="MCD2166656.1"/>
    <property type="molecule type" value="Genomic_DNA"/>
</dbReference>
<feature type="transmembrane region" description="Helical" evidence="6">
    <location>
        <begin position="40"/>
        <end position="57"/>
    </location>
</feature>
<evidence type="ECO:0000256" key="6">
    <source>
        <dbReference type="SAM" id="Phobius"/>
    </source>
</evidence>
<accession>A0AAW4Y162</accession>
<protein>
    <submittedName>
        <fullName evidence="7">Energy-coupling factor transporter transmembrane protein EcfT</fullName>
    </submittedName>
</protein>
<evidence type="ECO:0000256" key="2">
    <source>
        <dbReference type="ARBA" id="ARBA00008564"/>
    </source>
</evidence>
<name>A0AAW4Y162_9BURK</name>
<reference evidence="7 8" key="1">
    <citation type="submission" date="2021-11" db="EMBL/GenBank/DDBJ databases">
        <title>Genome sequence.</title>
        <authorList>
            <person name="Sun Q."/>
        </authorList>
    </citation>
    <scope>NUCLEOTIDE SEQUENCE [LARGE SCALE GENOMIC DNA]</scope>
    <source>
        <strain evidence="7 8">KCTC 12005</strain>
    </source>
</reference>